<dbReference type="RefSeq" id="WP_167231145.1">
    <property type="nucleotide sequence ID" value="NZ_JAAQPH010000035.1"/>
</dbReference>
<proteinExistence type="inferred from homology"/>
<evidence type="ECO:0000256" key="2">
    <source>
        <dbReference type="ARBA" id="ARBA00007165"/>
    </source>
</evidence>
<evidence type="ECO:0000256" key="6">
    <source>
        <dbReference type="RuleBase" id="RU363076"/>
    </source>
</evidence>
<organism evidence="7 8">
    <name type="scientific">Pelagibius litoralis</name>
    <dbReference type="NCBI Taxonomy" id="374515"/>
    <lineage>
        <taxon>Bacteria</taxon>
        <taxon>Pseudomonadati</taxon>
        <taxon>Pseudomonadota</taxon>
        <taxon>Alphaproteobacteria</taxon>
        <taxon>Rhodospirillales</taxon>
        <taxon>Rhodovibrionaceae</taxon>
        <taxon>Pelagibius</taxon>
    </lineage>
</organism>
<dbReference type="PANTHER" id="PTHR23427">
    <property type="entry name" value="SURFEIT LOCUS PROTEIN"/>
    <property type="match status" value="1"/>
</dbReference>
<dbReference type="CDD" id="cd06662">
    <property type="entry name" value="SURF1"/>
    <property type="match status" value="1"/>
</dbReference>
<dbReference type="AlphaFoldDB" id="A0A967F3A2"/>
<dbReference type="GO" id="GO:0005886">
    <property type="term" value="C:plasma membrane"/>
    <property type="evidence" value="ECO:0007669"/>
    <property type="project" value="UniProtKB-SubCell"/>
</dbReference>
<keyword evidence="3 6" id="KW-0812">Transmembrane</keyword>
<keyword evidence="5 6" id="KW-0472">Membrane</keyword>
<dbReference type="InterPro" id="IPR002994">
    <property type="entry name" value="Surf1/Shy1"/>
</dbReference>
<name>A0A967F3A2_9PROT</name>
<reference evidence="7" key="1">
    <citation type="submission" date="2020-03" db="EMBL/GenBank/DDBJ databases">
        <title>Genome of Pelagibius litoralis DSM 21314T.</title>
        <authorList>
            <person name="Wang G."/>
        </authorList>
    </citation>
    <scope>NUCLEOTIDE SEQUENCE</scope>
    <source>
        <strain evidence="7">DSM 21314</strain>
    </source>
</reference>
<evidence type="ECO:0000256" key="1">
    <source>
        <dbReference type="ARBA" id="ARBA00004370"/>
    </source>
</evidence>
<keyword evidence="4 6" id="KW-1133">Transmembrane helix</keyword>
<keyword evidence="8" id="KW-1185">Reference proteome</keyword>
<protein>
    <recommendedName>
        <fullName evidence="6">SURF1-like protein</fullName>
    </recommendedName>
</protein>
<accession>A0A967F3A2</accession>
<comment type="caution">
    <text evidence="7">The sequence shown here is derived from an EMBL/GenBank/DDBJ whole genome shotgun (WGS) entry which is preliminary data.</text>
</comment>
<feature type="transmembrane region" description="Helical" evidence="6">
    <location>
        <begin position="222"/>
        <end position="242"/>
    </location>
</feature>
<dbReference type="PANTHER" id="PTHR23427:SF2">
    <property type="entry name" value="SURFEIT LOCUS PROTEIN 1"/>
    <property type="match status" value="1"/>
</dbReference>
<evidence type="ECO:0000313" key="7">
    <source>
        <dbReference type="EMBL" id="NIA72199.1"/>
    </source>
</evidence>
<keyword evidence="6" id="KW-1003">Cell membrane</keyword>
<dbReference type="Pfam" id="PF02104">
    <property type="entry name" value="SURF1"/>
    <property type="match status" value="1"/>
</dbReference>
<dbReference type="Proteomes" id="UP000761264">
    <property type="component" value="Unassembled WGS sequence"/>
</dbReference>
<dbReference type="EMBL" id="JAAQPH010000035">
    <property type="protein sequence ID" value="NIA72199.1"/>
    <property type="molecule type" value="Genomic_DNA"/>
</dbReference>
<feature type="transmembrane region" description="Helical" evidence="6">
    <location>
        <begin position="20"/>
        <end position="39"/>
    </location>
</feature>
<comment type="similarity">
    <text evidence="2 6">Belongs to the SURF1 family.</text>
</comment>
<evidence type="ECO:0000256" key="3">
    <source>
        <dbReference type="ARBA" id="ARBA00022692"/>
    </source>
</evidence>
<evidence type="ECO:0000256" key="4">
    <source>
        <dbReference type="ARBA" id="ARBA00022989"/>
    </source>
</evidence>
<gene>
    <name evidence="7" type="ORF">HBA54_26770</name>
</gene>
<comment type="subcellular location">
    <subcellularLocation>
        <location evidence="6">Cell membrane</location>
        <topology evidence="6">Multi-pass membrane protein</topology>
    </subcellularLocation>
    <subcellularLocation>
        <location evidence="1">Membrane</location>
    </subcellularLocation>
</comment>
<evidence type="ECO:0000256" key="5">
    <source>
        <dbReference type="ARBA" id="ARBA00023136"/>
    </source>
</evidence>
<evidence type="ECO:0000313" key="8">
    <source>
        <dbReference type="Proteomes" id="UP000761264"/>
    </source>
</evidence>
<sequence length="255" mass="28588">MSAPESHGIARGRRRFRPTFWATFCAVPALIILLGLGTWQVQRLHWKEGEIAKREERSQGPGIPLPGAFPDPAAVEFTRVALAGSFLHDQEFYLGARTEKGRVGFNVVTPFRLDDGRILLMNRGWVPENRRDPATRAEGQLAGPLEVEALLRTDGWKGVDFAKPPNKPEERFYFWLDLPVMAEGVSAGPIITEIYADAVFSEMPGGMPFGGQTRIALKNDHLEYAITWYSFALILAVIYFLFHYRPEEEGPDDAA</sequence>
<dbReference type="PROSITE" id="PS50895">
    <property type="entry name" value="SURF1"/>
    <property type="match status" value="1"/>
</dbReference>
<dbReference type="InterPro" id="IPR045214">
    <property type="entry name" value="Surf1/Surf4"/>
</dbReference>